<keyword evidence="2" id="KW-0560">Oxidoreductase</keyword>
<keyword evidence="4" id="KW-0045">Antibiotic biosynthesis</keyword>
<evidence type="ECO:0000313" key="6">
    <source>
        <dbReference type="EMBL" id="GGN21654.1"/>
    </source>
</evidence>
<evidence type="ECO:0000313" key="7">
    <source>
        <dbReference type="Proteomes" id="UP000653411"/>
    </source>
</evidence>
<gene>
    <name evidence="6" type="ORF">GCM10011578_052930</name>
</gene>
<keyword evidence="7" id="KW-1185">Reference proteome</keyword>
<dbReference type="GO" id="GO:0017000">
    <property type="term" value="P:antibiotic biosynthetic process"/>
    <property type="evidence" value="ECO:0007669"/>
    <property type="project" value="UniProtKB-KW"/>
</dbReference>
<dbReference type="AlphaFoldDB" id="A0A918CTB8"/>
<accession>A0A918CTB8</accession>
<evidence type="ECO:0000256" key="1">
    <source>
        <dbReference type="ARBA" id="ARBA00001954"/>
    </source>
</evidence>
<comment type="caution">
    <text evidence="6">The sequence shown here is derived from an EMBL/GenBank/DDBJ whole genome shotgun (WGS) entry which is preliminary data.</text>
</comment>
<comment type="cofactor">
    <cofactor evidence="1">
        <name>Fe(2+)</name>
        <dbReference type="ChEBI" id="CHEBI:29033"/>
    </cofactor>
</comment>
<reference evidence="6" key="1">
    <citation type="journal article" date="2014" name="Int. J. Syst. Evol. Microbiol.">
        <title>Complete genome sequence of Corynebacterium casei LMG S-19264T (=DSM 44701T), isolated from a smear-ripened cheese.</title>
        <authorList>
            <consortium name="US DOE Joint Genome Institute (JGI-PGF)"/>
            <person name="Walter F."/>
            <person name="Albersmeier A."/>
            <person name="Kalinowski J."/>
            <person name="Ruckert C."/>
        </authorList>
    </citation>
    <scope>NUCLEOTIDE SEQUENCE</scope>
    <source>
        <strain evidence="6">CGMCC 4.7110</strain>
    </source>
</reference>
<dbReference type="PANTHER" id="PTHR10696">
    <property type="entry name" value="GAMMA-BUTYROBETAINE HYDROXYLASE-RELATED"/>
    <property type="match status" value="1"/>
</dbReference>
<feature type="domain" description="TauD/TfdA-like" evidence="5">
    <location>
        <begin position="59"/>
        <end position="327"/>
    </location>
</feature>
<dbReference type="SUPFAM" id="SSF51197">
    <property type="entry name" value="Clavaminate synthase-like"/>
    <property type="match status" value="1"/>
</dbReference>
<keyword evidence="3" id="KW-0408">Iron</keyword>
<protein>
    <recommendedName>
        <fullName evidence="5">TauD/TfdA-like domain-containing protein</fullName>
    </recommendedName>
</protein>
<evidence type="ECO:0000256" key="4">
    <source>
        <dbReference type="ARBA" id="ARBA00023194"/>
    </source>
</evidence>
<dbReference type="InterPro" id="IPR003819">
    <property type="entry name" value="TauD/TfdA-like"/>
</dbReference>
<dbReference type="Gene3D" id="3.60.130.10">
    <property type="entry name" value="Clavaminate synthase-like"/>
    <property type="match status" value="1"/>
</dbReference>
<dbReference type="GO" id="GO:0016491">
    <property type="term" value="F:oxidoreductase activity"/>
    <property type="evidence" value="ECO:0007669"/>
    <property type="project" value="UniProtKB-KW"/>
</dbReference>
<sequence length="357" mass="39682">MESELQAGAVLRTPLDSPAAWRGARMASRPGDWQVRLDDQDIAELAALADRLADPSDNSRPLHGIPADELRLPRLAAKAAAWRAHLEDGPGVLLVRGMPVAGVPQDRVALMYWALSSAIGLPTPQDKRELYLAHVREDGAPRPDRFAYQTNVELPFHTDWCDIVSLLCVTTSRAGGASRVASSVTLYNELLGRRPDLVEALYEPFWMNNRDEKDGDRVPYYAASHVSWLDGKLSFRRRPSWRRRAAASGRRDYLQQTDGNTPPEPSEAQLAALELMDTIAAEPGVALSMDLAPGDIQYVNNHTVLHARDGFENGTTPDQQRHLMRMWLTVPDGRRLTAAYARGIARRLEPPRQPAHV</sequence>
<evidence type="ECO:0000256" key="2">
    <source>
        <dbReference type="ARBA" id="ARBA00023002"/>
    </source>
</evidence>
<organism evidence="6 7">
    <name type="scientific">Streptomyces fuscichromogenes</name>
    <dbReference type="NCBI Taxonomy" id="1324013"/>
    <lineage>
        <taxon>Bacteria</taxon>
        <taxon>Bacillati</taxon>
        <taxon>Actinomycetota</taxon>
        <taxon>Actinomycetes</taxon>
        <taxon>Kitasatosporales</taxon>
        <taxon>Streptomycetaceae</taxon>
        <taxon>Streptomyces</taxon>
    </lineage>
</organism>
<dbReference type="PANTHER" id="PTHR10696:SF56">
    <property type="entry name" value="TAUD_TFDA-LIKE DOMAIN-CONTAINING PROTEIN"/>
    <property type="match status" value="1"/>
</dbReference>
<evidence type="ECO:0000259" key="5">
    <source>
        <dbReference type="Pfam" id="PF02668"/>
    </source>
</evidence>
<dbReference type="InterPro" id="IPR050411">
    <property type="entry name" value="AlphaKG_dependent_hydroxylases"/>
</dbReference>
<evidence type="ECO:0000256" key="3">
    <source>
        <dbReference type="ARBA" id="ARBA00023004"/>
    </source>
</evidence>
<dbReference type="Pfam" id="PF02668">
    <property type="entry name" value="TauD"/>
    <property type="match status" value="1"/>
</dbReference>
<reference evidence="6" key="2">
    <citation type="submission" date="2020-09" db="EMBL/GenBank/DDBJ databases">
        <authorList>
            <person name="Sun Q."/>
            <person name="Zhou Y."/>
        </authorList>
    </citation>
    <scope>NUCLEOTIDE SEQUENCE</scope>
    <source>
        <strain evidence="6">CGMCC 4.7110</strain>
    </source>
</reference>
<dbReference type="EMBL" id="BMML01000012">
    <property type="protein sequence ID" value="GGN21654.1"/>
    <property type="molecule type" value="Genomic_DNA"/>
</dbReference>
<dbReference type="InterPro" id="IPR042098">
    <property type="entry name" value="TauD-like_sf"/>
</dbReference>
<name>A0A918CTB8_9ACTN</name>
<dbReference type="RefSeq" id="WP_189265312.1">
    <property type="nucleotide sequence ID" value="NZ_BMML01000012.1"/>
</dbReference>
<dbReference type="Proteomes" id="UP000653411">
    <property type="component" value="Unassembled WGS sequence"/>
</dbReference>
<proteinExistence type="predicted"/>